<dbReference type="PANTHER" id="PTHR12788:SF8">
    <property type="entry name" value="PROTEIN-TYROSINE SULFOTRANSFERASE"/>
    <property type="match status" value="1"/>
</dbReference>
<dbReference type="AlphaFoldDB" id="A0AAD9QVY1"/>
<feature type="transmembrane region" description="Helical" evidence="6">
    <location>
        <begin position="12"/>
        <end position="32"/>
    </location>
</feature>
<keyword evidence="8" id="KW-1185">Reference proteome</keyword>
<evidence type="ECO:0000313" key="8">
    <source>
        <dbReference type="Proteomes" id="UP001249851"/>
    </source>
</evidence>
<evidence type="ECO:0000256" key="4">
    <source>
        <dbReference type="ARBA" id="ARBA00048460"/>
    </source>
</evidence>
<proteinExistence type="inferred from homology"/>
<protein>
    <recommendedName>
        <fullName evidence="2 5">Protein-tyrosine sulfotransferase</fullName>
        <ecNumber evidence="2 5">2.8.2.20</ecNumber>
    </recommendedName>
</protein>
<dbReference type="SUPFAM" id="SSF52540">
    <property type="entry name" value="P-loop containing nucleoside triphosphate hydrolases"/>
    <property type="match status" value="3"/>
</dbReference>
<evidence type="ECO:0000256" key="3">
    <source>
        <dbReference type="ARBA" id="ARBA00022679"/>
    </source>
</evidence>
<reference evidence="7" key="2">
    <citation type="journal article" date="2023" name="Science">
        <title>Genomic signatures of disease resistance in endangered staghorn corals.</title>
        <authorList>
            <person name="Vollmer S.V."/>
            <person name="Selwyn J.D."/>
            <person name="Despard B.A."/>
            <person name="Roesel C.L."/>
        </authorList>
    </citation>
    <scope>NUCLEOTIDE SEQUENCE</scope>
    <source>
        <strain evidence="7">K2</strain>
    </source>
</reference>
<keyword evidence="6" id="KW-0812">Transmembrane</keyword>
<dbReference type="InterPro" id="IPR027417">
    <property type="entry name" value="P-loop_NTPase"/>
</dbReference>
<dbReference type="Gene3D" id="3.40.50.300">
    <property type="entry name" value="P-loop containing nucleotide triphosphate hydrolases"/>
    <property type="match status" value="3"/>
</dbReference>
<evidence type="ECO:0000256" key="1">
    <source>
        <dbReference type="ARBA" id="ARBA00009988"/>
    </source>
</evidence>
<evidence type="ECO:0000313" key="7">
    <source>
        <dbReference type="EMBL" id="KAK2568513.1"/>
    </source>
</evidence>
<gene>
    <name evidence="7" type="ORF">P5673_007574</name>
</gene>
<comment type="function">
    <text evidence="5">Catalyzes the O-sulfation of tyrosine residues within acidic motifs of polypeptides, using 3'-phosphoadenylyl sulfate (PAPS) as cosubstrate.</text>
</comment>
<sequence length="872" mass="99584">MRLRLASCFNYQLTSVLFAGITIIFMAAKYYFLSQDQNSRSEEIVTIVQPRLKSNDKRYLPEAICIPGGLPSTRGELFKLYDGVETFLMFIGYPRSSHSLVGALLDAHPQIIIPHEYHIVDKWDIYRDDALKTSGMQKYLLFYNLQSMSTWQATFGARAKEPTFLDDGINSYNVPGGWQGSFDGKIKVIGDKKGGGTTMELTEKPEKFVILREINETVGIPLKFLHVIRNPFDVISTWVLRLHNARLRVVNESNDKTYLPEAMCIPGGLPSTRGELFKLYDGVETFLMFIGYPRSSHSLVGALLDAHPQIIISNEYHIVNKWDIYRDDALKSFGMQKYLLFYNLQSVSTWQATFGARAKEPAFLDDGINSYNVPGAWQGSFDGKIKVIGDKRGGGTTLELTEKPEKFVILREINETVGIPLKFLHVIRNPFDVISTWVLRLHNARLRVINKPKSLDGAVKSFFEMVETNERIIQQYGDAVLNIMSQELMSKPRDTMLQICVFLAVSCDDAYLAQTEKILFAKPSVTRKVVVWSENQKERVQNEMLKYSYLRTVPALFLVNINSAQGKDGYCNSEKLPEGLTKIYNMYDEVKTFLILIGSSRNADKLTGAMLDAHPEILLPQKYDIIGNWKMFQEPRLQELAKQKYMLFYHLHHLSSYQSLFRHTAPTPRKFWLWTFKGSGVNYNIVPGASQGTIRGKIKVIGDSSGLVTSTKLLTNKGNFSVLREVEAVVKIPLKFIHVITNPFDDIASIVTKQSQQGKKVNDSNAVNQAMSHIFALLDINDKLRQIYGERVLDVFIYDSVPKQRETLRKICTFLEIYCEDSFSSGIETLFADDITSRPRDQVEWREEDKNLIENYMEKFDFLQPFSFDSSY</sequence>
<evidence type="ECO:0000256" key="5">
    <source>
        <dbReference type="RuleBase" id="RU365018"/>
    </source>
</evidence>
<dbReference type="EC" id="2.8.2.20" evidence="2 5"/>
<comment type="similarity">
    <text evidence="1 5">Belongs to the protein sulfotransferase family.</text>
</comment>
<reference evidence="7" key="1">
    <citation type="journal article" date="2023" name="G3 (Bethesda)">
        <title>Whole genome assembly and annotation of the endangered Caribbean coral Acropora cervicornis.</title>
        <authorList>
            <person name="Selwyn J.D."/>
            <person name="Vollmer S.V."/>
        </authorList>
    </citation>
    <scope>NUCLEOTIDE SEQUENCE</scope>
    <source>
        <strain evidence="7">K2</strain>
    </source>
</reference>
<accession>A0AAD9QVY1</accession>
<comment type="catalytic activity">
    <reaction evidence="4 5">
        <text>L-tyrosyl-[protein] + 3'-phosphoadenylyl sulfate = O-sulfo-L-tyrosine-[protein] + adenosine 3',5'-bisphosphate + H(+)</text>
        <dbReference type="Rhea" id="RHEA:16801"/>
        <dbReference type="Rhea" id="RHEA-COMP:10136"/>
        <dbReference type="Rhea" id="RHEA-COMP:11688"/>
        <dbReference type="ChEBI" id="CHEBI:15378"/>
        <dbReference type="ChEBI" id="CHEBI:46858"/>
        <dbReference type="ChEBI" id="CHEBI:58339"/>
        <dbReference type="ChEBI" id="CHEBI:58343"/>
        <dbReference type="ChEBI" id="CHEBI:65286"/>
        <dbReference type="EC" id="2.8.2.20"/>
    </reaction>
</comment>
<dbReference type="PANTHER" id="PTHR12788">
    <property type="entry name" value="PROTEIN-TYROSINE SULFOTRANSFERASE 2"/>
    <property type="match status" value="1"/>
</dbReference>
<dbReference type="GO" id="GO:0008476">
    <property type="term" value="F:protein-tyrosine sulfotransferase activity"/>
    <property type="evidence" value="ECO:0007669"/>
    <property type="project" value="UniProtKB-EC"/>
</dbReference>
<keyword evidence="3 5" id="KW-0808">Transferase</keyword>
<evidence type="ECO:0000256" key="6">
    <source>
        <dbReference type="SAM" id="Phobius"/>
    </source>
</evidence>
<dbReference type="Proteomes" id="UP001249851">
    <property type="component" value="Unassembled WGS sequence"/>
</dbReference>
<dbReference type="EMBL" id="JARQWQ010000012">
    <property type="protein sequence ID" value="KAK2568513.1"/>
    <property type="molecule type" value="Genomic_DNA"/>
</dbReference>
<dbReference type="GO" id="GO:0005794">
    <property type="term" value="C:Golgi apparatus"/>
    <property type="evidence" value="ECO:0007669"/>
    <property type="project" value="TreeGrafter"/>
</dbReference>
<keyword evidence="6" id="KW-1133">Transmembrane helix</keyword>
<keyword evidence="6" id="KW-0472">Membrane</keyword>
<dbReference type="InterPro" id="IPR026634">
    <property type="entry name" value="TPST-like"/>
</dbReference>
<evidence type="ECO:0000256" key="2">
    <source>
        <dbReference type="ARBA" id="ARBA00013262"/>
    </source>
</evidence>
<organism evidence="7 8">
    <name type="scientific">Acropora cervicornis</name>
    <name type="common">Staghorn coral</name>
    <dbReference type="NCBI Taxonomy" id="6130"/>
    <lineage>
        <taxon>Eukaryota</taxon>
        <taxon>Metazoa</taxon>
        <taxon>Cnidaria</taxon>
        <taxon>Anthozoa</taxon>
        <taxon>Hexacorallia</taxon>
        <taxon>Scleractinia</taxon>
        <taxon>Astrocoeniina</taxon>
        <taxon>Acroporidae</taxon>
        <taxon>Acropora</taxon>
    </lineage>
</organism>
<name>A0AAD9QVY1_ACRCE</name>
<comment type="caution">
    <text evidence="7">The sequence shown here is derived from an EMBL/GenBank/DDBJ whole genome shotgun (WGS) entry which is preliminary data.</text>
</comment>